<name>A0ACC0SWX7_POPTR</name>
<accession>A0ACC0SWX7</accession>
<reference evidence="1 2" key="1">
    <citation type="journal article" date="2006" name="Science">
        <title>The genome of black cottonwood, Populus trichocarpa (Torr. &amp; Gray).</title>
        <authorList>
            <person name="Tuskan G.A."/>
            <person name="Difazio S."/>
            <person name="Jansson S."/>
            <person name="Bohlmann J."/>
            <person name="Grigoriev I."/>
            <person name="Hellsten U."/>
            <person name="Putnam N."/>
            <person name="Ralph S."/>
            <person name="Rombauts S."/>
            <person name="Salamov A."/>
            <person name="Schein J."/>
            <person name="Sterck L."/>
            <person name="Aerts A."/>
            <person name="Bhalerao R.R."/>
            <person name="Bhalerao R.P."/>
            <person name="Blaudez D."/>
            <person name="Boerjan W."/>
            <person name="Brun A."/>
            <person name="Brunner A."/>
            <person name="Busov V."/>
            <person name="Campbell M."/>
            <person name="Carlson J."/>
            <person name="Chalot M."/>
            <person name="Chapman J."/>
            <person name="Chen G.L."/>
            <person name="Cooper D."/>
            <person name="Coutinho P.M."/>
            <person name="Couturier J."/>
            <person name="Covert S."/>
            <person name="Cronk Q."/>
            <person name="Cunningham R."/>
            <person name="Davis J."/>
            <person name="Degroeve S."/>
            <person name="Dejardin A."/>
            <person name="Depamphilis C."/>
            <person name="Detter J."/>
            <person name="Dirks B."/>
            <person name="Dubchak I."/>
            <person name="Duplessis S."/>
            <person name="Ehlting J."/>
            <person name="Ellis B."/>
            <person name="Gendler K."/>
            <person name="Goodstein D."/>
            <person name="Gribskov M."/>
            <person name="Grimwood J."/>
            <person name="Groover A."/>
            <person name="Gunter L."/>
            <person name="Hamberger B."/>
            <person name="Heinze B."/>
            <person name="Helariutta Y."/>
            <person name="Henrissat B."/>
            <person name="Holligan D."/>
            <person name="Holt R."/>
            <person name="Huang W."/>
            <person name="Islam-Faridi N."/>
            <person name="Jones S."/>
            <person name="Jones-Rhoades M."/>
            <person name="Jorgensen R."/>
            <person name="Joshi C."/>
            <person name="Kangasjarvi J."/>
            <person name="Karlsson J."/>
            <person name="Kelleher C."/>
            <person name="Kirkpatrick R."/>
            <person name="Kirst M."/>
            <person name="Kohler A."/>
            <person name="Kalluri U."/>
            <person name="Larimer F."/>
            <person name="Leebens-Mack J."/>
            <person name="Leple J.C."/>
            <person name="Locascio P."/>
            <person name="Lou Y."/>
            <person name="Lucas S."/>
            <person name="Martin F."/>
            <person name="Montanini B."/>
            <person name="Napoli C."/>
            <person name="Nelson D.R."/>
            <person name="Nelson C."/>
            <person name="Nieminen K."/>
            <person name="Nilsson O."/>
            <person name="Pereda V."/>
            <person name="Peter G."/>
            <person name="Philippe R."/>
            <person name="Pilate G."/>
            <person name="Poliakov A."/>
            <person name="Razumovskaya J."/>
            <person name="Richardson P."/>
            <person name="Rinaldi C."/>
            <person name="Ritland K."/>
            <person name="Rouze P."/>
            <person name="Ryaboy D."/>
            <person name="Schmutz J."/>
            <person name="Schrader J."/>
            <person name="Segerman B."/>
            <person name="Shin H."/>
            <person name="Siddiqui A."/>
            <person name="Sterky F."/>
            <person name="Terry A."/>
            <person name="Tsai C.J."/>
            <person name="Uberbacher E."/>
            <person name="Unneberg P."/>
            <person name="Vahala J."/>
            <person name="Wall K."/>
            <person name="Wessler S."/>
            <person name="Yang G."/>
            <person name="Yin T."/>
            <person name="Douglas C."/>
            <person name="Marra M."/>
            <person name="Sandberg G."/>
            <person name="Van de Peer Y."/>
            <person name="Rokhsar D."/>
        </authorList>
    </citation>
    <scope>NUCLEOTIDE SEQUENCE [LARGE SCALE GENOMIC DNA]</scope>
    <source>
        <strain evidence="2">cv. Nisqually</strain>
    </source>
</reference>
<comment type="caution">
    <text evidence="1">The sequence shown here is derived from an EMBL/GenBank/DDBJ whole genome shotgun (WGS) entry which is preliminary data.</text>
</comment>
<dbReference type="Proteomes" id="UP000006729">
    <property type="component" value="Chromosome 6"/>
</dbReference>
<evidence type="ECO:0000313" key="2">
    <source>
        <dbReference type="Proteomes" id="UP000006729"/>
    </source>
</evidence>
<organism evidence="1 2">
    <name type="scientific">Populus trichocarpa</name>
    <name type="common">Western balsam poplar</name>
    <name type="synonym">Populus balsamifera subsp. trichocarpa</name>
    <dbReference type="NCBI Taxonomy" id="3694"/>
    <lineage>
        <taxon>Eukaryota</taxon>
        <taxon>Viridiplantae</taxon>
        <taxon>Streptophyta</taxon>
        <taxon>Embryophyta</taxon>
        <taxon>Tracheophyta</taxon>
        <taxon>Spermatophyta</taxon>
        <taxon>Magnoliopsida</taxon>
        <taxon>eudicotyledons</taxon>
        <taxon>Gunneridae</taxon>
        <taxon>Pentapetalae</taxon>
        <taxon>rosids</taxon>
        <taxon>fabids</taxon>
        <taxon>Malpighiales</taxon>
        <taxon>Salicaceae</taxon>
        <taxon>Saliceae</taxon>
        <taxon>Populus</taxon>
    </lineage>
</organism>
<proteinExistence type="predicted"/>
<sequence>MVLFLCLLLSVLNHNLNPGNCLIELPQLILSPRHSATSWTVLKNQSLQETSFVLLEFRATPHFMDCSEIIKL</sequence>
<protein>
    <submittedName>
        <fullName evidence="1">Uncharacterized protein</fullName>
    </submittedName>
</protein>
<dbReference type="EMBL" id="CM009295">
    <property type="protein sequence ID" value="KAI9393695.1"/>
    <property type="molecule type" value="Genomic_DNA"/>
</dbReference>
<evidence type="ECO:0000313" key="1">
    <source>
        <dbReference type="EMBL" id="KAI9393695.1"/>
    </source>
</evidence>
<gene>
    <name evidence="1" type="ORF">POPTR_006G271901v4</name>
</gene>
<keyword evidence="2" id="KW-1185">Reference proteome</keyword>